<reference evidence="1 2" key="1">
    <citation type="journal article" date="2023" name="Science">
        <title>Complex scaffold remodeling in plant triterpene biosynthesis.</title>
        <authorList>
            <person name="De La Pena R."/>
            <person name="Hodgson H."/>
            <person name="Liu J.C."/>
            <person name="Stephenson M.J."/>
            <person name="Martin A.C."/>
            <person name="Owen C."/>
            <person name="Harkess A."/>
            <person name="Leebens-Mack J."/>
            <person name="Jimenez L.E."/>
            <person name="Osbourn A."/>
            <person name="Sattely E.S."/>
        </authorList>
    </citation>
    <scope>NUCLEOTIDE SEQUENCE [LARGE SCALE GENOMIC DNA]</scope>
    <source>
        <strain evidence="2">cv. JPN11</strain>
        <tissue evidence="1">Leaf</tissue>
    </source>
</reference>
<dbReference type="Proteomes" id="UP001164539">
    <property type="component" value="Chromosome 6"/>
</dbReference>
<keyword evidence="2" id="KW-1185">Reference proteome</keyword>
<gene>
    <name evidence="1" type="ORF">OWV82_012207</name>
</gene>
<comment type="caution">
    <text evidence="1">The sequence shown here is derived from an EMBL/GenBank/DDBJ whole genome shotgun (WGS) entry which is preliminary data.</text>
</comment>
<accession>A0ACC1Y470</accession>
<protein>
    <submittedName>
        <fullName evidence="1">Leucine-rich receptor-like protein kinase family protein</fullName>
    </submittedName>
</protein>
<sequence length="704" mass="78090">MMNLGLVILLLFQPWFVYLHQACNHLDRDSLLSLNFIVSSNSPSLNWSSSIDCCLWEGIKCDASGRVSHLCLPFRGLTGRISPFIGNLTHLSHLDLSHNRLSGFLPVSSFSSLNLLEALDLSYNSFSGEFPSTFFQLAEKLISFNISRNSFTGHIPSFVRKNDSLCSLTILDFSDNDFVGRVPPGLGNCSKLQTFRAGFNFLSGSLPDDIFAATSLEEISLPVNQLSRGISNSVVNLTSLSILELYSNKFNGLIPRDIGKLTNLKILLLHTNNFSGFLPQSMMNCSNLFTLNLRVNELKGNLLAYNFSKLLHLDTLDLGNNFFTGGFPLTLTSLKKLTAVRLSANQLEGQISPEIVAVQSLNYLSITNNKFTNITGAIRILMGLKNLRYLLLCKNFFNEEIPDENQITIVSDEFQNLEVLGIGDCEIKGQVPAWLGKLRKLQILDLGSNQLIGSIPGWLGNLQNLFYIDLSYNHFSGEFPEEFCRMPALALQEAKNKADGSNLQLPLFVPKTKIATYNQQYNKLFSLPPAIYLRNNRLTGSIPAEIGRLNFLLILDLSLNKFSGEIPDQISQLKNLEGLDLSGNRLHGEIPRSLIRLNFLSSFSVADNDLRGPIPAAGQFQTFPSSSFEGNPGLCGDTVQHSCTIQPRIDDPALLDQSSENKEVRYGLIAGVVFGFIIGSVGGMICPLHRLKFWPHTRSETDNE</sequence>
<dbReference type="EMBL" id="CM051399">
    <property type="protein sequence ID" value="KAJ4717300.1"/>
    <property type="molecule type" value="Genomic_DNA"/>
</dbReference>
<evidence type="ECO:0000313" key="1">
    <source>
        <dbReference type="EMBL" id="KAJ4717300.1"/>
    </source>
</evidence>
<proteinExistence type="predicted"/>
<organism evidence="1 2">
    <name type="scientific">Melia azedarach</name>
    <name type="common">Chinaberry tree</name>
    <dbReference type="NCBI Taxonomy" id="155640"/>
    <lineage>
        <taxon>Eukaryota</taxon>
        <taxon>Viridiplantae</taxon>
        <taxon>Streptophyta</taxon>
        <taxon>Embryophyta</taxon>
        <taxon>Tracheophyta</taxon>
        <taxon>Spermatophyta</taxon>
        <taxon>Magnoliopsida</taxon>
        <taxon>eudicotyledons</taxon>
        <taxon>Gunneridae</taxon>
        <taxon>Pentapetalae</taxon>
        <taxon>rosids</taxon>
        <taxon>malvids</taxon>
        <taxon>Sapindales</taxon>
        <taxon>Meliaceae</taxon>
        <taxon>Melia</taxon>
    </lineage>
</organism>
<evidence type="ECO:0000313" key="2">
    <source>
        <dbReference type="Proteomes" id="UP001164539"/>
    </source>
</evidence>
<name>A0ACC1Y470_MELAZ</name>